<keyword evidence="3" id="KW-0998">Cell outer membrane</keyword>
<dbReference type="InterPro" id="IPR036942">
    <property type="entry name" value="Beta-barrel_TonB_sf"/>
</dbReference>
<sequence length="115" mass="12447">MPGIVRNRVDTGLESAPEQGFYAVAEWRYMSNIAADDSNTVRAPSYAVTMVNSGYKWLVDAWTQDLVGRLDNLVDYMGSVIVNESNGRYYESVPGRNYSVGLTVPVNAGGCAGAS</sequence>
<dbReference type="GO" id="GO:0009279">
    <property type="term" value="C:cell outer membrane"/>
    <property type="evidence" value="ECO:0007669"/>
    <property type="project" value="UniProtKB-SubCell"/>
</dbReference>
<dbReference type="Proteomes" id="UP000072520">
    <property type="component" value="Unassembled WGS sequence"/>
</dbReference>
<accession>A0AB34VJ94</accession>
<evidence type="ECO:0000256" key="1">
    <source>
        <dbReference type="ARBA" id="ARBA00004442"/>
    </source>
</evidence>
<gene>
    <name evidence="4" type="ORF">RSA13_04645</name>
</gene>
<dbReference type="EMBL" id="LDSI01000005">
    <property type="protein sequence ID" value="KTS99850.1"/>
    <property type="molecule type" value="Genomic_DNA"/>
</dbReference>
<keyword evidence="2" id="KW-0472">Membrane</keyword>
<name>A0AB34VJ94_9GAMM</name>
<comment type="caution">
    <text evidence="4">The sequence shown here is derived from an EMBL/GenBank/DDBJ whole genome shotgun (WGS) entry which is preliminary data.</text>
</comment>
<evidence type="ECO:0000313" key="5">
    <source>
        <dbReference type="Proteomes" id="UP000072520"/>
    </source>
</evidence>
<dbReference type="AlphaFoldDB" id="A0AB34VJ94"/>
<protein>
    <recommendedName>
        <fullName evidence="6">TonB-dependent receptor</fullName>
    </recommendedName>
</protein>
<evidence type="ECO:0008006" key="6">
    <source>
        <dbReference type="Google" id="ProtNLM"/>
    </source>
</evidence>
<proteinExistence type="predicted"/>
<reference evidence="4 5" key="1">
    <citation type="journal article" date="2016" name="Front. Microbiol.">
        <title>Genomic Resource of Rice Seed Associated Bacteria.</title>
        <authorList>
            <person name="Midha S."/>
            <person name="Bansal K."/>
            <person name="Sharma S."/>
            <person name="Kumar N."/>
            <person name="Patil P.P."/>
            <person name="Chaudhry V."/>
            <person name="Patil P.B."/>
        </authorList>
    </citation>
    <scope>NUCLEOTIDE SEQUENCE [LARGE SCALE GENOMIC DNA]</scope>
    <source>
        <strain evidence="4 5">RSA13</strain>
    </source>
</reference>
<comment type="subcellular location">
    <subcellularLocation>
        <location evidence="1">Cell outer membrane</location>
    </subcellularLocation>
</comment>
<dbReference type="SUPFAM" id="SSF56935">
    <property type="entry name" value="Porins"/>
    <property type="match status" value="1"/>
</dbReference>
<evidence type="ECO:0000256" key="2">
    <source>
        <dbReference type="ARBA" id="ARBA00023136"/>
    </source>
</evidence>
<organism evidence="4 5">
    <name type="scientific">Pantoea stewartii</name>
    <dbReference type="NCBI Taxonomy" id="66269"/>
    <lineage>
        <taxon>Bacteria</taxon>
        <taxon>Pseudomonadati</taxon>
        <taxon>Pseudomonadota</taxon>
        <taxon>Gammaproteobacteria</taxon>
        <taxon>Enterobacterales</taxon>
        <taxon>Erwiniaceae</taxon>
        <taxon>Pantoea</taxon>
    </lineage>
</organism>
<evidence type="ECO:0000256" key="3">
    <source>
        <dbReference type="ARBA" id="ARBA00023237"/>
    </source>
</evidence>
<evidence type="ECO:0000313" key="4">
    <source>
        <dbReference type="EMBL" id="KTS99850.1"/>
    </source>
</evidence>
<dbReference type="Gene3D" id="2.40.170.20">
    <property type="entry name" value="TonB-dependent receptor, beta-barrel domain"/>
    <property type="match status" value="1"/>
</dbReference>